<evidence type="ECO:0000313" key="3">
    <source>
        <dbReference type="Proteomes" id="UP000317893"/>
    </source>
</evidence>
<accession>A0A542DYY3</accession>
<comment type="caution">
    <text evidence="2">The sequence shown here is derived from an EMBL/GenBank/DDBJ whole genome shotgun (WGS) entry which is preliminary data.</text>
</comment>
<gene>
    <name evidence="2" type="ORF">FB458_1340</name>
</gene>
<dbReference type="AlphaFoldDB" id="A0A542DYY3"/>
<dbReference type="InterPro" id="IPR021139">
    <property type="entry name" value="NYN"/>
</dbReference>
<dbReference type="Pfam" id="PF01936">
    <property type="entry name" value="NYN"/>
    <property type="match status" value="1"/>
</dbReference>
<name>A0A542DYY3_9MICO</name>
<dbReference type="RefSeq" id="WP_141847794.1">
    <property type="nucleotide sequence ID" value="NZ_BAAAPR010000002.1"/>
</dbReference>
<protein>
    <recommendedName>
        <fullName evidence="1">NYN domain-containing protein</fullName>
    </recommendedName>
</protein>
<evidence type="ECO:0000313" key="2">
    <source>
        <dbReference type="EMBL" id="TQJ08256.1"/>
    </source>
</evidence>
<dbReference type="Proteomes" id="UP000317893">
    <property type="component" value="Unassembled WGS sequence"/>
</dbReference>
<sequence>MDPSSGPGERTTYVLVDGENIDATLGGSILQRRPMSEERPRWDRVMTFAEHTWPQPAVGLFFLAVNGEMPYPFVQALMALGFRPVPLSGDAGEKVVDIAIQRTLEALKDRSADVMLLSHDRDFVPQVGALCDGRRVALVGFKEFRSKEYAPLADAGLQFIDLEYDVQAFTTRLPRIRVIPIAEFDPAEFL</sequence>
<keyword evidence="3" id="KW-1185">Reference proteome</keyword>
<dbReference type="GO" id="GO:0004540">
    <property type="term" value="F:RNA nuclease activity"/>
    <property type="evidence" value="ECO:0007669"/>
    <property type="project" value="InterPro"/>
</dbReference>
<dbReference type="EMBL" id="VFMN01000001">
    <property type="protein sequence ID" value="TQJ08256.1"/>
    <property type="molecule type" value="Genomic_DNA"/>
</dbReference>
<evidence type="ECO:0000259" key="1">
    <source>
        <dbReference type="Pfam" id="PF01936"/>
    </source>
</evidence>
<proteinExistence type="predicted"/>
<organism evidence="2 3">
    <name type="scientific">Lapillicoccus jejuensis</name>
    <dbReference type="NCBI Taxonomy" id="402171"/>
    <lineage>
        <taxon>Bacteria</taxon>
        <taxon>Bacillati</taxon>
        <taxon>Actinomycetota</taxon>
        <taxon>Actinomycetes</taxon>
        <taxon>Micrococcales</taxon>
        <taxon>Intrasporangiaceae</taxon>
        <taxon>Lapillicoccus</taxon>
    </lineage>
</organism>
<dbReference type="Gene3D" id="3.40.50.1010">
    <property type="entry name" value="5'-nuclease"/>
    <property type="match status" value="1"/>
</dbReference>
<reference evidence="2 3" key="1">
    <citation type="submission" date="2019-06" db="EMBL/GenBank/DDBJ databases">
        <title>Sequencing the genomes of 1000 actinobacteria strains.</title>
        <authorList>
            <person name="Klenk H.-P."/>
        </authorList>
    </citation>
    <scope>NUCLEOTIDE SEQUENCE [LARGE SCALE GENOMIC DNA]</scope>
    <source>
        <strain evidence="2 3">DSM 18607</strain>
    </source>
</reference>
<dbReference type="OrthoDB" id="4772393at2"/>
<feature type="domain" description="NYN" evidence="1">
    <location>
        <begin position="12"/>
        <end position="162"/>
    </location>
</feature>